<dbReference type="PANTHER" id="PTHR35205">
    <property type="entry name" value="NB-ARC AND TPR DOMAIN PROTEIN"/>
    <property type="match status" value="1"/>
</dbReference>
<dbReference type="InterPro" id="IPR011990">
    <property type="entry name" value="TPR-like_helical_dom_sf"/>
</dbReference>
<dbReference type="Pfam" id="PF13181">
    <property type="entry name" value="TPR_8"/>
    <property type="match status" value="1"/>
</dbReference>
<dbReference type="Gene3D" id="3.40.50.300">
    <property type="entry name" value="P-loop containing nucleotide triphosphate hydrolases"/>
    <property type="match status" value="1"/>
</dbReference>
<proteinExistence type="predicted"/>
<gene>
    <name evidence="3" type="ORF">BT63DRAFT_456893</name>
</gene>
<dbReference type="Pfam" id="PF13424">
    <property type="entry name" value="TPR_12"/>
    <property type="match status" value="1"/>
</dbReference>
<feature type="domain" description="DUF7779" evidence="2">
    <location>
        <begin position="506"/>
        <end position="595"/>
    </location>
</feature>
<evidence type="ECO:0000313" key="4">
    <source>
        <dbReference type="Proteomes" id="UP000799302"/>
    </source>
</evidence>
<protein>
    <recommendedName>
        <fullName evidence="2">DUF7779 domain-containing protein</fullName>
    </recommendedName>
</protein>
<accession>A0A6A6U7M0</accession>
<dbReference type="InterPro" id="IPR027417">
    <property type="entry name" value="P-loop_NTPase"/>
</dbReference>
<sequence length="961" mass="110931">MATSSGATSSLSIERLDQWRRLYQQKRHNFLEEKCINADRIQSMDQLQQSIREMSISYGLRRLPMLSSSLQPTLDNVVSFSSAISSAAQYAPISCLIWGGIQAVIECACKVSGMLEESIGLLSDLNNALPRMEEYMELFPGHPELQWPLQDLYDNYLDYCILVVRYLKNRPSLNILQYLWSTSPRSALQTTKTRIEQNIKQFETEVKLLHRKAVRRHNVEIMKRLNAPLKTLESSNKSPANTKDKIDFPISTVAMYRNYTFVGRKNNLEDIVKFLLPEVEMADDSKTDSPPSLEEPRCCILHGIGGVGKTQTALEYSYAHRSKYDAIFWLSAERDVELRDAFCHIAKEELRLLPEGGNKHNKKEGVYIARKWLENTERSWLLIFDNMEDLYYIMTTQNAQTYPVTKNCLKMNVTSFGLEDGAKLLFKYLEREAVDEAEQQAAEDISRFVEGLPLAIAAIGGYINESLSQVQGFLDNLKRSSKVWTASATGPTKQYDKSLRSVFDIALKQIPRRTREFLNILAFLDPDCIPEQIFFAHFKNPVLDCISNEDEFLEDVRILRRLQLVRRDHSPNLGPFLSVHRTVQANVLLDISENEHYRSQCFRNAMTILRQGCPSVSPLNIPEPEKWPEFEKYVPQVLSVRTHCLWLKPPIEPPVDFADLLSDLGTYMWHAGLSDAGHDALKTALDVYEKEHVPENDVRRSNVYSKLGILISFNGVSDRKETMKYWMKALNARQENFDSIPKNQVTRQDETILDSIKSDLAYTYWHEERFDDVERIMTGCLENYQKWGMEETIPFEYGKYYHLMAFVRLWQKKTAEAVEFSRRCADLFEKAAGICGEYNHYTLESYSTCGAFLLRLGRLEEAEKLLNQCLERRKRDAWLPEEVARAQFRLSQVLEQLGKADEAKRYARDANRTRRIFVEKYADQLNDDPDEETVFDQMVSLWAGRYTGKLRDGRADAATSP</sequence>
<keyword evidence="4" id="KW-1185">Reference proteome</keyword>
<dbReference type="AlphaFoldDB" id="A0A6A6U7M0"/>
<reference evidence="3" key="1">
    <citation type="journal article" date="2020" name="Stud. Mycol.">
        <title>101 Dothideomycetes genomes: a test case for predicting lifestyles and emergence of pathogens.</title>
        <authorList>
            <person name="Haridas S."/>
            <person name="Albert R."/>
            <person name="Binder M."/>
            <person name="Bloem J."/>
            <person name="Labutti K."/>
            <person name="Salamov A."/>
            <person name="Andreopoulos B."/>
            <person name="Baker S."/>
            <person name="Barry K."/>
            <person name="Bills G."/>
            <person name="Bluhm B."/>
            <person name="Cannon C."/>
            <person name="Castanera R."/>
            <person name="Culley D."/>
            <person name="Daum C."/>
            <person name="Ezra D."/>
            <person name="Gonzalez J."/>
            <person name="Henrissat B."/>
            <person name="Kuo A."/>
            <person name="Liang C."/>
            <person name="Lipzen A."/>
            <person name="Lutzoni F."/>
            <person name="Magnuson J."/>
            <person name="Mondo S."/>
            <person name="Nolan M."/>
            <person name="Ohm R."/>
            <person name="Pangilinan J."/>
            <person name="Park H.-J."/>
            <person name="Ramirez L."/>
            <person name="Alfaro M."/>
            <person name="Sun H."/>
            <person name="Tritt A."/>
            <person name="Yoshinaga Y."/>
            <person name="Zwiers L.-H."/>
            <person name="Turgeon B."/>
            <person name="Goodwin S."/>
            <person name="Spatafora J."/>
            <person name="Crous P."/>
            <person name="Grigoriev I."/>
        </authorList>
    </citation>
    <scope>NUCLEOTIDE SEQUENCE</scope>
    <source>
        <strain evidence="3">CBS 115976</strain>
    </source>
</reference>
<dbReference type="PANTHER" id="PTHR35205:SF1">
    <property type="entry name" value="ZU5 DOMAIN-CONTAINING PROTEIN"/>
    <property type="match status" value="1"/>
</dbReference>
<feature type="coiled-coil region" evidence="1">
    <location>
        <begin position="185"/>
        <end position="212"/>
    </location>
</feature>
<keyword evidence="1" id="KW-0175">Coiled coil</keyword>
<evidence type="ECO:0000256" key="1">
    <source>
        <dbReference type="SAM" id="Coils"/>
    </source>
</evidence>
<dbReference type="Proteomes" id="UP000799302">
    <property type="component" value="Unassembled WGS sequence"/>
</dbReference>
<dbReference type="SUPFAM" id="SSF52540">
    <property type="entry name" value="P-loop containing nucleoside triphosphate hydrolases"/>
    <property type="match status" value="1"/>
</dbReference>
<dbReference type="EMBL" id="MU004237">
    <property type="protein sequence ID" value="KAF2667591.1"/>
    <property type="molecule type" value="Genomic_DNA"/>
</dbReference>
<name>A0A6A6U7M0_9PEZI</name>
<dbReference type="InterPro" id="IPR019734">
    <property type="entry name" value="TPR_rpt"/>
</dbReference>
<evidence type="ECO:0000313" key="3">
    <source>
        <dbReference type="EMBL" id="KAF2667591.1"/>
    </source>
</evidence>
<dbReference type="Pfam" id="PF25000">
    <property type="entry name" value="DUF7779"/>
    <property type="match status" value="1"/>
</dbReference>
<dbReference type="Gene3D" id="1.25.40.10">
    <property type="entry name" value="Tetratricopeptide repeat domain"/>
    <property type="match status" value="1"/>
</dbReference>
<dbReference type="InterPro" id="IPR056681">
    <property type="entry name" value="DUF7779"/>
</dbReference>
<dbReference type="SUPFAM" id="SSF48452">
    <property type="entry name" value="TPR-like"/>
    <property type="match status" value="1"/>
</dbReference>
<dbReference type="GO" id="GO:0043531">
    <property type="term" value="F:ADP binding"/>
    <property type="evidence" value="ECO:0007669"/>
    <property type="project" value="InterPro"/>
</dbReference>
<evidence type="ECO:0000259" key="2">
    <source>
        <dbReference type="Pfam" id="PF25000"/>
    </source>
</evidence>
<organism evidence="3 4">
    <name type="scientific">Microthyrium microscopicum</name>
    <dbReference type="NCBI Taxonomy" id="703497"/>
    <lineage>
        <taxon>Eukaryota</taxon>
        <taxon>Fungi</taxon>
        <taxon>Dikarya</taxon>
        <taxon>Ascomycota</taxon>
        <taxon>Pezizomycotina</taxon>
        <taxon>Dothideomycetes</taxon>
        <taxon>Dothideomycetes incertae sedis</taxon>
        <taxon>Microthyriales</taxon>
        <taxon>Microthyriaceae</taxon>
        <taxon>Microthyrium</taxon>
    </lineage>
</organism>
<dbReference type="OrthoDB" id="5394701at2759"/>